<dbReference type="PANTHER" id="PTHR33121">
    <property type="entry name" value="CYCLIC DI-GMP PHOSPHODIESTERASE PDEF"/>
    <property type="match status" value="1"/>
</dbReference>
<dbReference type="AlphaFoldDB" id="T1A879"/>
<protein>
    <submittedName>
        <fullName evidence="4">Diguanylate phosphodiesterase, predicted domain protein</fullName>
    </submittedName>
</protein>
<feature type="domain" description="EAL" evidence="2">
    <location>
        <begin position="1"/>
        <end position="110"/>
    </location>
</feature>
<gene>
    <name evidence="3" type="ORF">B1A_14433</name>
    <name evidence="4" type="ORF">B1B_10443</name>
</gene>
<dbReference type="EMBL" id="AUZX01010588">
    <property type="protein sequence ID" value="EQD46859.1"/>
    <property type="molecule type" value="Genomic_DNA"/>
</dbReference>
<name>T1A879_9ZZZZ</name>
<comment type="caution">
    <text evidence="4">The sequence shown here is derived from an EMBL/GenBank/DDBJ whole genome shotgun (WGS) entry which is preliminary data.</text>
</comment>
<dbReference type="SUPFAM" id="SSF141868">
    <property type="entry name" value="EAL domain-like"/>
    <property type="match status" value="1"/>
</dbReference>
<dbReference type="Gene3D" id="3.20.20.450">
    <property type="entry name" value="EAL domain"/>
    <property type="match status" value="1"/>
</dbReference>
<evidence type="ECO:0000259" key="2">
    <source>
        <dbReference type="PROSITE" id="PS50883"/>
    </source>
</evidence>
<dbReference type="Pfam" id="PF00563">
    <property type="entry name" value="EAL"/>
    <property type="match status" value="1"/>
</dbReference>
<reference evidence="4" key="2">
    <citation type="journal article" date="2014" name="ISME J.">
        <title>Microbial stratification in low pH oxic and suboxic macroscopic growths along an acid mine drainage.</title>
        <authorList>
            <person name="Mendez-Garcia C."/>
            <person name="Mesa V."/>
            <person name="Sprenger R.R."/>
            <person name="Richter M."/>
            <person name="Diez M.S."/>
            <person name="Solano J."/>
            <person name="Bargiela R."/>
            <person name="Golyshina O.V."/>
            <person name="Manteca A."/>
            <person name="Ramos J.L."/>
            <person name="Gallego J.R."/>
            <person name="Llorente I."/>
            <person name="Martins Dos Santos V.A."/>
            <person name="Jensen O.N."/>
            <person name="Pelaez A.I."/>
            <person name="Sanchez J."/>
            <person name="Ferrer M."/>
        </authorList>
    </citation>
    <scope>NUCLEOTIDE SEQUENCE</scope>
</reference>
<organism evidence="4">
    <name type="scientific">mine drainage metagenome</name>
    <dbReference type="NCBI Taxonomy" id="410659"/>
    <lineage>
        <taxon>unclassified sequences</taxon>
        <taxon>metagenomes</taxon>
        <taxon>ecological metagenomes</taxon>
    </lineage>
</organism>
<dbReference type="EMBL" id="AUZY01006838">
    <property type="protein sequence ID" value="EQD53048.1"/>
    <property type="molecule type" value="Genomic_DNA"/>
</dbReference>
<feature type="region of interest" description="Disordered" evidence="1">
    <location>
        <begin position="86"/>
        <end position="110"/>
    </location>
</feature>
<accession>T1A879</accession>
<dbReference type="InterPro" id="IPR001633">
    <property type="entry name" value="EAL_dom"/>
</dbReference>
<evidence type="ECO:0000256" key="1">
    <source>
        <dbReference type="SAM" id="MobiDB-lite"/>
    </source>
</evidence>
<evidence type="ECO:0000313" key="3">
    <source>
        <dbReference type="EMBL" id="EQD46859.1"/>
    </source>
</evidence>
<sequence>MDGLELEFTEETLMPEGESTRGRLIALQQHGIHIAVDDFGTGYSNLARLRQIPATSLKIDQSFVRTLAHNPQDAILVRTITTMARDLGLPGGRRGRRDARDPRRRAGAGL</sequence>
<dbReference type="PROSITE" id="PS50883">
    <property type="entry name" value="EAL"/>
    <property type="match status" value="1"/>
</dbReference>
<dbReference type="GO" id="GO:0071111">
    <property type="term" value="F:cyclic-guanylate-specific phosphodiesterase activity"/>
    <property type="evidence" value="ECO:0007669"/>
    <property type="project" value="InterPro"/>
</dbReference>
<dbReference type="CDD" id="cd01948">
    <property type="entry name" value="EAL"/>
    <property type="match status" value="1"/>
</dbReference>
<dbReference type="InterPro" id="IPR050706">
    <property type="entry name" value="Cyclic-di-GMP_PDE-like"/>
</dbReference>
<proteinExistence type="predicted"/>
<reference evidence="4" key="1">
    <citation type="submission" date="2013-08" db="EMBL/GenBank/DDBJ databases">
        <authorList>
            <person name="Mendez C."/>
            <person name="Richter M."/>
            <person name="Ferrer M."/>
            <person name="Sanchez J."/>
        </authorList>
    </citation>
    <scope>NUCLEOTIDE SEQUENCE</scope>
</reference>
<feature type="compositionally biased region" description="Basic residues" evidence="1">
    <location>
        <begin position="93"/>
        <end position="110"/>
    </location>
</feature>
<evidence type="ECO:0000313" key="4">
    <source>
        <dbReference type="EMBL" id="EQD53048.1"/>
    </source>
</evidence>
<dbReference type="PANTHER" id="PTHR33121:SF70">
    <property type="entry name" value="SIGNALING PROTEIN YKOW"/>
    <property type="match status" value="1"/>
</dbReference>
<dbReference type="InterPro" id="IPR035919">
    <property type="entry name" value="EAL_sf"/>
</dbReference>